<accession>A0ABN8RM37</accession>
<sequence length="693" mass="76994">MGISNFGMPHWFVLTLLLLFRSCEGFHFNVTRVIHGDRRDLFTNMDPLGKCPRRNDNGRQWCLDRNGDCSNLGCCICSCTYSHSTFRMGTSPKTATCVENSSFRTFANCSQTFATILKSQPLLTLNLKAQGSKGMNGSLPDKCKITGAQYLKQNLWKDLGRKEKDTFYIRRIPKWPYTNLAWTGKMPSLYSGYIMKLSGECDKGPPVHREFCVLFKTKGNQSFCLSKGTFPDPTTQAYPITTSMSITTAKSQTTATPQTKGTTKVTSAVKTTVKATQTTKAPYSKRKTTNAVSAKPSPETPKITKSSTDSSVTTKPSLKTQPATTDVITVTHSKEYIPGSKEVHKDKALSDKDDERSMTMIAVISGVAAVGCLVLGFLCLWFIIVQRRKSRYSVKSTFKLWTTSHDGNLTRIKAKFSVKSTDILLTVYPTYPSPNPTFCDTSYDNDGEVLIKKNPGAKDSPPLNNIKMKPLNTSNRRIQREHTYDNREQFTRGNGPDGEKPIYDNPEGTINEEKPVYQSLIKDDARARFNSDPKAAVYQSLNPDGMMYQPLQKNTVQQWREDIPEYLALLNPNQSSRNLSPSPPEYQPPYSTGPPPENAEESPEYADYADLDELEEIAAKEGSKKCPKEDPSYAAPLYNALEGPSYDYACAAGGVVYDILEGPDSESNGITNQGFEPPMYAVLEGPNTCPSNH</sequence>
<feature type="region of interest" description="Disordered" evidence="1">
    <location>
        <begin position="573"/>
        <end position="604"/>
    </location>
</feature>
<keyword evidence="2" id="KW-1133">Transmembrane helix</keyword>
<evidence type="ECO:0000313" key="5">
    <source>
        <dbReference type="Proteomes" id="UP001159427"/>
    </source>
</evidence>
<feature type="region of interest" description="Disordered" evidence="1">
    <location>
        <begin position="276"/>
        <end position="324"/>
    </location>
</feature>
<dbReference type="EMBL" id="CALNXI010001953">
    <property type="protein sequence ID" value="CAH3180302.1"/>
    <property type="molecule type" value="Genomic_DNA"/>
</dbReference>
<protein>
    <submittedName>
        <fullName evidence="4">Uncharacterized protein</fullName>
    </submittedName>
</protein>
<evidence type="ECO:0000256" key="2">
    <source>
        <dbReference type="SAM" id="Phobius"/>
    </source>
</evidence>
<keyword evidence="2" id="KW-0812">Transmembrane</keyword>
<dbReference type="Proteomes" id="UP001159427">
    <property type="component" value="Unassembled WGS sequence"/>
</dbReference>
<feature type="signal peptide" evidence="3">
    <location>
        <begin position="1"/>
        <end position="25"/>
    </location>
</feature>
<name>A0ABN8RM37_9CNID</name>
<proteinExistence type="predicted"/>
<keyword evidence="2" id="KW-0472">Membrane</keyword>
<feature type="chain" id="PRO_5046929275" evidence="3">
    <location>
        <begin position="26"/>
        <end position="693"/>
    </location>
</feature>
<evidence type="ECO:0000313" key="4">
    <source>
        <dbReference type="EMBL" id="CAH3180302.1"/>
    </source>
</evidence>
<feature type="transmembrane region" description="Helical" evidence="2">
    <location>
        <begin position="360"/>
        <end position="385"/>
    </location>
</feature>
<comment type="caution">
    <text evidence="4">The sequence shown here is derived from an EMBL/GenBank/DDBJ whole genome shotgun (WGS) entry which is preliminary data.</text>
</comment>
<feature type="compositionally biased region" description="Low complexity" evidence="1">
    <location>
        <begin position="303"/>
        <end position="317"/>
    </location>
</feature>
<feature type="region of interest" description="Disordered" evidence="1">
    <location>
        <begin position="488"/>
        <end position="510"/>
    </location>
</feature>
<organism evidence="4 5">
    <name type="scientific">Porites evermanni</name>
    <dbReference type="NCBI Taxonomy" id="104178"/>
    <lineage>
        <taxon>Eukaryota</taxon>
        <taxon>Metazoa</taxon>
        <taxon>Cnidaria</taxon>
        <taxon>Anthozoa</taxon>
        <taxon>Hexacorallia</taxon>
        <taxon>Scleractinia</taxon>
        <taxon>Fungiina</taxon>
        <taxon>Poritidae</taxon>
        <taxon>Porites</taxon>
    </lineage>
</organism>
<evidence type="ECO:0000256" key="3">
    <source>
        <dbReference type="SAM" id="SignalP"/>
    </source>
</evidence>
<gene>
    <name evidence="4" type="ORF">PEVE_00012861</name>
</gene>
<feature type="compositionally biased region" description="Pro residues" evidence="1">
    <location>
        <begin position="581"/>
        <end position="597"/>
    </location>
</feature>
<reference evidence="4 5" key="1">
    <citation type="submission" date="2022-05" db="EMBL/GenBank/DDBJ databases">
        <authorList>
            <consortium name="Genoscope - CEA"/>
            <person name="William W."/>
        </authorList>
    </citation>
    <scope>NUCLEOTIDE SEQUENCE [LARGE SCALE GENOMIC DNA]</scope>
</reference>
<keyword evidence="5" id="KW-1185">Reference proteome</keyword>
<keyword evidence="3" id="KW-0732">Signal</keyword>
<evidence type="ECO:0000256" key="1">
    <source>
        <dbReference type="SAM" id="MobiDB-lite"/>
    </source>
</evidence>